<accession>A0A1I3GDY2</accession>
<keyword evidence="2" id="KW-1185">Reference proteome</keyword>
<dbReference type="STRING" id="390807.SAMN04488095_0161"/>
<dbReference type="AlphaFoldDB" id="A0A1I3GDY2"/>
<name>A0A1I3GDY2_9RHOB</name>
<evidence type="ECO:0000313" key="2">
    <source>
        <dbReference type="Proteomes" id="UP000199110"/>
    </source>
</evidence>
<evidence type="ECO:0000313" key="1">
    <source>
        <dbReference type="EMBL" id="SFI21735.1"/>
    </source>
</evidence>
<dbReference type="EMBL" id="FORA01000001">
    <property type="protein sequence ID" value="SFI21735.1"/>
    <property type="molecule type" value="Genomic_DNA"/>
</dbReference>
<proteinExistence type="predicted"/>
<protein>
    <submittedName>
        <fullName evidence="1">PAS domain-containing protein</fullName>
    </submittedName>
</protein>
<dbReference type="InterPro" id="IPR009922">
    <property type="entry name" value="DUF1457"/>
</dbReference>
<organism evidence="1 2">
    <name type="scientific">Jannaschia pohangensis</name>
    <dbReference type="NCBI Taxonomy" id="390807"/>
    <lineage>
        <taxon>Bacteria</taxon>
        <taxon>Pseudomonadati</taxon>
        <taxon>Pseudomonadota</taxon>
        <taxon>Alphaproteobacteria</taxon>
        <taxon>Rhodobacterales</taxon>
        <taxon>Roseobacteraceae</taxon>
        <taxon>Jannaschia</taxon>
    </lineage>
</organism>
<dbReference type="Pfam" id="PF07310">
    <property type="entry name" value="PAS_5"/>
    <property type="match status" value="1"/>
</dbReference>
<gene>
    <name evidence="1" type="ORF">SAMN04488095_0161</name>
</gene>
<sequence>MMNFENTGGNSAQFGDLTGLRMMRKSPLLEEAWRYWTSLREGSDLPRRAALDPHAMRLILGHAMILDQVRHGTVRVRLGGHVMHDLMGMDVRGLPIRAFFDVADRTRVVDQIEQVFDTPASLELDLISDGKEGIVTGRMLVLPLLDAAGQPTKALTVMVTDRMVRDTPRRFSLTNATLVPLAGARNGAGPQRRLTDHHLPVEISALGLAEGQTPFQARPSSVPWLRVVK</sequence>
<reference evidence="1 2" key="1">
    <citation type="submission" date="2016-10" db="EMBL/GenBank/DDBJ databases">
        <authorList>
            <person name="de Groot N.N."/>
        </authorList>
    </citation>
    <scope>NUCLEOTIDE SEQUENCE [LARGE SCALE GENOMIC DNA]</scope>
    <source>
        <strain evidence="1 2">DSM 19073</strain>
    </source>
</reference>
<dbReference type="Proteomes" id="UP000199110">
    <property type="component" value="Unassembled WGS sequence"/>
</dbReference>